<dbReference type="AlphaFoldDB" id="A0A8J1UUP3"/>
<feature type="non-terminal residue" evidence="1">
    <location>
        <position position="1"/>
    </location>
</feature>
<protein>
    <submittedName>
        <fullName evidence="1">Uncharacterized protein</fullName>
    </submittedName>
</protein>
<sequence>RLQLSGMEVSSMNGIFLNNAKTVANIPSYTKQGFSDYNIYFVMSTARTGRWVIDSDFDSDFYSARSNIIAIKNGVQSPTSAFSWELLRDTKWIEQKNANMICVDGMQQFSWL</sequence>
<proteinExistence type="predicted"/>
<evidence type="ECO:0000313" key="1">
    <source>
        <dbReference type="EMBL" id="CAH1800748.1"/>
    </source>
</evidence>
<name>A0A8J1UUP3_OWEFU</name>
<dbReference type="EMBL" id="CAIIXF020000012">
    <property type="protein sequence ID" value="CAH1800748.1"/>
    <property type="molecule type" value="Genomic_DNA"/>
</dbReference>
<comment type="caution">
    <text evidence="1">The sequence shown here is derived from an EMBL/GenBank/DDBJ whole genome shotgun (WGS) entry which is preliminary data.</text>
</comment>
<evidence type="ECO:0000313" key="2">
    <source>
        <dbReference type="Proteomes" id="UP000749559"/>
    </source>
</evidence>
<gene>
    <name evidence="1" type="ORF">OFUS_LOCUS24597</name>
</gene>
<organism evidence="1 2">
    <name type="scientific">Owenia fusiformis</name>
    <name type="common">Polychaete worm</name>
    <dbReference type="NCBI Taxonomy" id="6347"/>
    <lineage>
        <taxon>Eukaryota</taxon>
        <taxon>Metazoa</taxon>
        <taxon>Spiralia</taxon>
        <taxon>Lophotrochozoa</taxon>
        <taxon>Annelida</taxon>
        <taxon>Polychaeta</taxon>
        <taxon>Sedentaria</taxon>
        <taxon>Canalipalpata</taxon>
        <taxon>Sabellida</taxon>
        <taxon>Oweniida</taxon>
        <taxon>Oweniidae</taxon>
        <taxon>Owenia</taxon>
    </lineage>
</organism>
<keyword evidence="2" id="KW-1185">Reference proteome</keyword>
<accession>A0A8J1UUP3</accession>
<reference evidence="1" key="1">
    <citation type="submission" date="2022-03" db="EMBL/GenBank/DDBJ databases">
        <authorList>
            <person name="Martin C."/>
        </authorList>
    </citation>
    <scope>NUCLEOTIDE SEQUENCE</scope>
</reference>
<dbReference type="Proteomes" id="UP000749559">
    <property type="component" value="Unassembled WGS sequence"/>
</dbReference>